<keyword evidence="5 6" id="KW-0472">Membrane</keyword>
<dbReference type="PROSITE" id="PS51257">
    <property type="entry name" value="PROKAR_LIPOPROTEIN"/>
    <property type="match status" value="1"/>
</dbReference>
<evidence type="ECO:0000256" key="6">
    <source>
        <dbReference type="SAM" id="Phobius"/>
    </source>
</evidence>
<keyword evidence="9" id="KW-1185">Reference proteome</keyword>
<feature type="transmembrane region" description="Helical" evidence="6">
    <location>
        <begin position="40"/>
        <end position="57"/>
    </location>
</feature>
<dbReference type="Pfam" id="PF03706">
    <property type="entry name" value="LPG_synthase_TM"/>
    <property type="match status" value="1"/>
</dbReference>
<dbReference type="AlphaFoldDB" id="A0A126QP77"/>
<feature type="transmembrane region" description="Helical" evidence="6">
    <location>
        <begin position="276"/>
        <end position="300"/>
    </location>
</feature>
<protein>
    <recommendedName>
        <fullName evidence="11">Lysylphosphatidylglycerol synthetase</fullName>
    </recommendedName>
</protein>
<keyword evidence="3 6" id="KW-0812">Transmembrane</keyword>
<sequence>MKTRILFILLQLAVLAACLFYLFTDVDWPSLAETFSHYSPLKALAVLATTLPIYVLMGLRLSQLSEGRITTALGMLGTLLAVAVNNVLPAKLGEFAKAVYFKRKSVLGFSQSMGIIFLERFLDVNILALTGLVAAVVFGLGLYGLPLTLAVLLCWAVLILMARRIPPQGLEPARIPSERLRRSVRQGTAAIRQAMQGRTMLRPLGSTVLLWFCNFAYLGLIPIWLMGMDLTPAQVLGIYGAVYLGLTIPGLPGGIGMTEGAMVAILAYSGMAKTDALAIALTVRAYNFIPPTLMGLLVFATSGMKASTLTHANEETQDS</sequence>
<dbReference type="GO" id="GO:0005886">
    <property type="term" value="C:plasma membrane"/>
    <property type="evidence" value="ECO:0007669"/>
    <property type="project" value="UniProtKB-SubCell"/>
</dbReference>
<dbReference type="PANTHER" id="PTHR39087:SF2">
    <property type="entry name" value="UPF0104 MEMBRANE PROTEIN MJ1595"/>
    <property type="match status" value="1"/>
</dbReference>
<reference evidence="8 10" key="2">
    <citation type="submission" date="2019-03" db="EMBL/GenBank/DDBJ databases">
        <title>Genomic Encyclopedia of Type Strains, Phase IV (KMG-IV): sequencing the most valuable type-strain genomes for metagenomic binning, comparative biology and taxonomic classification.</title>
        <authorList>
            <person name="Goeker M."/>
        </authorList>
    </citation>
    <scope>NUCLEOTIDE SEQUENCE [LARGE SCALE GENOMIC DNA]</scope>
    <source>
        <strain evidence="8 10">DSM 101483</strain>
    </source>
</reference>
<evidence type="ECO:0000313" key="7">
    <source>
        <dbReference type="EMBL" id="AMK11508.1"/>
    </source>
</evidence>
<dbReference type="PANTHER" id="PTHR39087">
    <property type="entry name" value="UPF0104 MEMBRANE PROTEIN MJ1595"/>
    <property type="match status" value="1"/>
</dbReference>
<evidence type="ECO:0000256" key="2">
    <source>
        <dbReference type="ARBA" id="ARBA00022475"/>
    </source>
</evidence>
<dbReference type="Proteomes" id="UP000055611">
    <property type="component" value="Chromosome"/>
</dbReference>
<feature type="transmembrane region" description="Helical" evidence="6">
    <location>
        <begin position="233"/>
        <end position="255"/>
    </location>
</feature>
<gene>
    <name evidence="7" type="ORF">AWY79_10460</name>
    <name evidence="8" type="ORF">EDC59_103207</name>
</gene>
<organism evidence="8 10">
    <name type="scientific">Pseudodesulfovibrio indicus</name>
    <dbReference type="NCBI Taxonomy" id="1716143"/>
    <lineage>
        <taxon>Bacteria</taxon>
        <taxon>Pseudomonadati</taxon>
        <taxon>Thermodesulfobacteriota</taxon>
        <taxon>Desulfovibrionia</taxon>
        <taxon>Desulfovibrionales</taxon>
        <taxon>Desulfovibrionaceae</taxon>
    </lineage>
</organism>
<dbReference type="EMBL" id="CP014206">
    <property type="protein sequence ID" value="AMK11508.1"/>
    <property type="molecule type" value="Genomic_DNA"/>
</dbReference>
<feature type="transmembrane region" description="Helical" evidence="6">
    <location>
        <begin position="69"/>
        <end position="88"/>
    </location>
</feature>
<feature type="transmembrane region" description="Helical" evidence="6">
    <location>
        <begin position="127"/>
        <end position="160"/>
    </location>
</feature>
<evidence type="ECO:0000313" key="9">
    <source>
        <dbReference type="Proteomes" id="UP000055611"/>
    </source>
</evidence>
<accession>A0A126QP77</accession>
<evidence type="ECO:0000256" key="5">
    <source>
        <dbReference type="ARBA" id="ARBA00023136"/>
    </source>
</evidence>
<dbReference type="Proteomes" id="UP000295506">
    <property type="component" value="Unassembled WGS sequence"/>
</dbReference>
<reference evidence="7 9" key="1">
    <citation type="journal article" date="2016" name="Front. Microbiol.">
        <title>Genome Sequence of the Piezophilic, Mesophilic Sulfate-Reducing Bacterium Desulfovibrio indicus J2T.</title>
        <authorList>
            <person name="Cao J."/>
            <person name="Maignien L."/>
            <person name="Shao Z."/>
            <person name="Alain K."/>
            <person name="Jebbar M."/>
        </authorList>
    </citation>
    <scope>NUCLEOTIDE SEQUENCE [LARGE SCALE GENOMIC DNA]</scope>
    <source>
        <strain evidence="7 9">J2</strain>
    </source>
</reference>
<feature type="transmembrane region" description="Helical" evidence="6">
    <location>
        <begin position="208"/>
        <end position="227"/>
    </location>
</feature>
<keyword evidence="4 6" id="KW-1133">Transmembrane helix</keyword>
<evidence type="ECO:0000256" key="1">
    <source>
        <dbReference type="ARBA" id="ARBA00004651"/>
    </source>
</evidence>
<evidence type="ECO:0008006" key="11">
    <source>
        <dbReference type="Google" id="ProtNLM"/>
    </source>
</evidence>
<dbReference type="InterPro" id="IPR022791">
    <property type="entry name" value="L-PG_synthase/AglD"/>
</dbReference>
<dbReference type="RefSeq" id="WP_066803342.1">
    <property type="nucleotide sequence ID" value="NZ_CP014206.1"/>
</dbReference>
<dbReference type="EMBL" id="SOBK01000003">
    <property type="protein sequence ID" value="TDT89909.1"/>
    <property type="molecule type" value="Genomic_DNA"/>
</dbReference>
<comment type="subcellular location">
    <subcellularLocation>
        <location evidence="1">Cell membrane</location>
        <topology evidence="1">Multi-pass membrane protein</topology>
    </subcellularLocation>
</comment>
<dbReference type="KEGG" id="dej:AWY79_10460"/>
<evidence type="ECO:0000256" key="4">
    <source>
        <dbReference type="ARBA" id="ARBA00022989"/>
    </source>
</evidence>
<name>A0A126QP77_9BACT</name>
<keyword evidence="2" id="KW-1003">Cell membrane</keyword>
<proteinExistence type="predicted"/>
<evidence type="ECO:0000313" key="8">
    <source>
        <dbReference type="EMBL" id="TDT89909.1"/>
    </source>
</evidence>
<dbReference type="OrthoDB" id="9786506at2"/>
<evidence type="ECO:0000313" key="10">
    <source>
        <dbReference type="Proteomes" id="UP000295506"/>
    </source>
</evidence>
<evidence type="ECO:0000256" key="3">
    <source>
        <dbReference type="ARBA" id="ARBA00022692"/>
    </source>
</evidence>